<dbReference type="Proteomes" id="UP000008370">
    <property type="component" value="Unassembled WGS sequence"/>
</dbReference>
<name>K5VB90_PHACS</name>
<evidence type="ECO:0000313" key="2">
    <source>
        <dbReference type="Proteomes" id="UP000008370"/>
    </source>
</evidence>
<protein>
    <recommendedName>
        <fullName evidence="3">HNH nuclease domain-containing protein</fullName>
    </recommendedName>
</protein>
<organism evidence="1 2">
    <name type="scientific">Phanerochaete carnosa (strain HHB-10118-sp)</name>
    <name type="common">White-rot fungus</name>
    <name type="synonym">Peniophora carnosa</name>
    <dbReference type="NCBI Taxonomy" id="650164"/>
    <lineage>
        <taxon>Eukaryota</taxon>
        <taxon>Fungi</taxon>
        <taxon>Dikarya</taxon>
        <taxon>Basidiomycota</taxon>
        <taxon>Agaricomycotina</taxon>
        <taxon>Agaricomycetes</taxon>
        <taxon>Polyporales</taxon>
        <taxon>Phanerochaetaceae</taxon>
        <taxon>Phanerochaete</taxon>
    </lineage>
</organism>
<dbReference type="RefSeq" id="XP_007403129.1">
    <property type="nucleotide sequence ID" value="XM_007403067.1"/>
</dbReference>
<dbReference type="HOGENOM" id="CLU_049186_2_1_1"/>
<dbReference type="AlphaFoldDB" id="K5VB90"/>
<gene>
    <name evidence="1" type="ORF">PHACADRAFT_155185</name>
</gene>
<accession>K5VB90</accession>
<sequence>MDPSPLHLYRDIYAITEGSSLRQPMDQSRYRAKSLALMRDNYRCMLTGRIDIMAALHVEALSRELNDDRTQLEATRCAYIFPEFLAADADSDAERQDIAKVWDVIKGFGYSKIQGELKGLQVHSLRNILTLEVTMHSLFEDPKLWFVPTETPNRYVVEASMPGLFECGMIPRTIEFKTTESDLELPSGEYLNIHATCCRVYHLSGAAEYFDKLYDNDDLAVDEE</sequence>
<proteinExistence type="predicted"/>
<dbReference type="OrthoDB" id="2754587at2759"/>
<dbReference type="InParanoid" id="K5VB90"/>
<keyword evidence="2" id="KW-1185">Reference proteome</keyword>
<reference evidence="1 2" key="1">
    <citation type="journal article" date="2012" name="BMC Genomics">
        <title>Comparative genomics of the white-rot fungi, Phanerochaete carnosa and P. chrysosporium, to elucidate the genetic basis of the distinct wood types they colonize.</title>
        <authorList>
            <person name="Suzuki H."/>
            <person name="MacDonald J."/>
            <person name="Syed K."/>
            <person name="Salamov A."/>
            <person name="Hori C."/>
            <person name="Aerts A."/>
            <person name="Henrissat B."/>
            <person name="Wiebenga A."/>
            <person name="vanKuyk P.A."/>
            <person name="Barry K."/>
            <person name="Lindquist E."/>
            <person name="LaButti K."/>
            <person name="Lapidus A."/>
            <person name="Lucas S."/>
            <person name="Coutinho P."/>
            <person name="Gong Y."/>
            <person name="Samejima M."/>
            <person name="Mahadevan R."/>
            <person name="Abou-Zaid M."/>
            <person name="de Vries R.P."/>
            <person name="Igarashi K."/>
            <person name="Yadav J.S."/>
            <person name="Grigoriev I.V."/>
            <person name="Master E.R."/>
        </authorList>
    </citation>
    <scope>NUCLEOTIDE SEQUENCE [LARGE SCALE GENOMIC DNA]</scope>
    <source>
        <strain evidence="1 2">HHB-10118-sp</strain>
    </source>
</reference>
<dbReference type="KEGG" id="pco:PHACADRAFT_155185"/>
<dbReference type="GeneID" id="18909009"/>
<evidence type="ECO:0008006" key="3">
    <source>
        <dbReference type="Google" id="ProtNLM"/>
    </source>
</evidence>
<dbReference type="EMBL" id="JH931187">
    <property type="protein sequence ID" value="EKM48318.1"/>
    <property type="molecule type" value="Genomic_DNA"/>
</dbReference>
<evidence type="ECO:0000313" key="1">
    <source>
        <dbReference type="EMBL" id="EKM48318.1"/>
    </source>
</evidence>